<dbReference type="Proteomes" id="UP001197378">
    <property type="component" value="Unassembled WGS sequence"/>
</dbReference>
<evidence type="ECO:0000313" key="1">
    <source>
        <dbReference type="EMBL" id="MBU2788619.1"/>
    </source>
</evidence>
<comment type="caution">
    <text evidence="1">The sequence shown here is derived from an EMBL/GenBank/DDBJ whole genome shotgun (WGS) entry which is preliminary data.</text>
</comment>
<reference evidence="1" key="1">
    <citation type="journal article" date="2021" name="ISME J.">
        <title>Genomic evolution of the class Acidithiobacillia: deep-branching Proteobacteria living in extreme acidic conditions.</title>
        <authorList>
            <person name="Moya-Beltran A."/>
            <person name="Beard S."/>
            <person name="Rojas-Villalobos C."/>
            <person name="Issotta F."/>
            <person name="Gallardo Y."/>
            <person name="Ulloa R."/>
            <person name="Giaveno A."/>
            <person name="Degli Esposti M."/>
            <person name="Johnson D.B."/>
            <person name="Quatrini R."/>
        </authorList>
    </citation>
    <scope>NUCLEOTIDE SEQUENCE</scope>
    <source>
        <strain evidence="1">VAN18-1</strain>
    </source>
</reference>
<dbReference type="AlphaFoldDB" id="A0AAE2YR27"/>
<accession>A0AAE2YR27</accession>
<keyword evidence="2" id="KW-1185">Reference proteome</keyword>
<organism evidence="1 2">
    <name type="scientific">Igneacidithiobacillus copahuensis</name>
    <dbReference type="NCBI Taxonomy" id="2724909"/>
    <lineage>
        <taxon>Bacteria</taxon>
        <taxon>Pseudomonadati</taxon>
        <taxon>Pseudomonadota</taxon>
        <taxon>Acidithiobacillia</taxon>
        <taxon>Acidithiobacillales</taxon>
        <taxon>Acidithiobacillaceae</taxon>
        <taxon>Igneacidithiobacillus</taxon>
    </lineage>
</organism>
<proteinExistence type="predicted"/>
<name>A0AAE2YR27_9PROT</name>
<dbReference type="EMBL" id="JAAXYO010000154">
    <property type="protein sequence ID" value="MBU2788619.1"/>
    <property type="molecule type" value="Genomic_DNA"/>
</dbReference>
<dbReference type="RefSeq" id="WP_215885674.1">
    <property type="nucleotide sequence ID" value="NZ_JAAXYO010000154.1"/>
</dbReference>
<evidence type="ECO:0000313" key="2">
    <source>
        <dbReference type="Proteomes" id="UP001197378"/>
    </source>
</evidence>
<protein>
    <submittedName>
        <fullName evidence="1">Uncharacterized protein</fullName>
    </submittedName>
</protein>
<sequence length="133" mass="15344">MRTVSMIYGFRSLGLRQIITVYWHQLQRKSLRHQGLRGVLVNTDPVWRDWAESIGLRNLNLDDVGKDCGLVDLWIIGLQAQQRYPPEFWAGFPGDWLLLGNDLPEIGKWLGREVLSNPPKMGFFCFGEGFSHE</sequence>
<gene>
    <name evidence="1" type="ORF">HFQ13_10495</name>
</gene>